<evidence type="ECO:0000256" key="2">
    <source>
        <dbReference type="SAM" id="Coils"/>
    </source>
</evidence>
<dbReference type="SUPFAM" id="SSF46689">
    <property type="entry name" value="Homeodomain-like"/>
    <property type="match status" value="1"/>
</dbReference>
<dbReference type="Gene3D" id="1.10.10.60">
    <property type="entry name" value="Homeodomain-like"/>
    <property type="match status" value="1"/>
</dbReference>
<organism evidence="5 6">
    <name type="scientific">Acanthoscelides obtectus</name>
    <name type="common">Bean weevil</name>
    <name type="synonym">Bruchus obtectus</name>
    <dbReference type="NCBI Taxonomy" id="200917"/>
    <lineage>
        <taxon>Eukaryota</taxon>
        <taxon>Metazoa</taxon>
        <taxon>Ecdysozoa</taxon>
        <taxon>Arthropoda</taxon>
        <taxon>Hexapoda</taxon>
        <taxon>Insecta</taxon>
        <taxon>Pterygota</taxon>
        <taxon>Neoptera</taxon>
        <taxon>Endopterygota</taxon>
        <taxon>Coleoptera</taxon>
        <taxon>Polyphaga</taxon>
        <taxon>Cucujiformia</taxon>
        <taxon>Chrysomeloidea</taxon>
        <taxon>Chrysomelidae</taxon>
        <taxon>Bruchinae</taxon>
        <taxon>Bruchini</taxon>
        <taxon>Acanthoscelides</taxon>
    </lineage>
</organism>
<feature type="domain" description="HTH psq-type" evidence="4">
    <location>
        <begin position="261"/>
        <end position="292"/>
    </location>
</feature>
<feature type="coiled-coil region" evidence="2">
    <location>
        <begin position="140"/>
        <end position="171"/>
    </location>
</feature>
<dbReference type="InterPro" id="IPR007889">
    <property type="entry name" value="HTH_Psq"/>
</dbReference>
<dbReference type="AlphaFoldDB" id="A0A9P0LTY9"/>
<feature type="compositionally biased region" description="Low complexity" evidence="3">
    <location>
        <begin position="302"/>
        <end position="315"/>
    </location>
</feature>
<feature type="region of interest" description="Disordered" evidence="3">
    <location>
        <begin position="292"/>
        <end position="357"/>
    </location>
</feature>
<keyword evidence="2" id="KW-0175">Coiled coil</keyword>
<dbReference type="OrthoDB" id="6766223at2759"/>
<accession>A0A9P0LTY9</accession>
<feature type="non-terminal residue" evidence="5">
    <location>
        <position position="495"/>
    </location>
</feature>
<dbReference type="EMBL" id="CAKOFQ010007644">
    <property type="protein sequence ID" value="CAH2005493.1"/>
    <property type="molecule type" value="Genomic_DNA"/>
</dbReference>
<sequence length="495" mass="55597">TKWFGNEVHLWKNTPQTPPSGKRIGAAVYNVEVNEFIVDEIEGVTLWTFSAGEMEIKRDKRALGVGGGRKGPKSGAFVLPTADKFSEELEAKENLVSTSSSSLLELSSIAFCFLMTFSFLEPEGGVTDLQQLFVVSSTRMSQLLIEKDRLIEQLVNENTRFQDQLNLLSTNITEKETVVDALKKLNTRIDIIEKSSMTSTSYSQIVKKTYATKRKEIPLKSIFRLVDISTVLDAIRSIKSNSSGFPVNMPPKQRERANWTTEQLQAAINSVKGGAAQHYNIPRRTLRNHLKSGVLNKKIGRSSSNTITESSGSESTDSEEDIPLSAIKRSIQQKVSDKVKYSSETPRKTNDSIQIQTESQDLNKSFNELLPTPELFSLKENKVPKRKSINYKAQLVTKDQFSSTTSKCEHKRKIRKQPTASSSKILVENCSESNTPKSESWYCCVCQKSEQLDMVVLCDMWPLESSPEAVRVQNFDQVPVAPEDCDMVRVPDIFR</sequence>
<dbReference type="Pfam" id="PF05225">
    <property type="entry name" value="HTH_psq"/>
    <property type="match status" value="1"/>
</dbReference>
<evidence type="ECO:0000313" key="5">
    <source>
        <dbReference type="EMBL" id="CAH2005493.1"/>
    </source>
</evidence>
<keyword evidence="6" id="KW-1185">Reference proteome</keyword>
<proteinExistence type="predicted"/>
<comment type="subcellular location">
    <subcellularLocation>
        <location evidence="1">Nucleus</location>
    </subcellularLocation>
</comment>
<evidence type="ECO:0000259" key="4">
    <source>
        <dbReference type="Pfam" id="PF05225"/>
    </source>
</evidence>
<name>A0A9P0LTY9_ACAOB</name>
<comment type="caution">
    <text evidence="5">The sequence shown here is derived from an EMBL/GenBank/DDBJ whole genome shotgun (WGS) entry which is preliminary data.</text>
</comment>
<dbReference type="InterPro" id="IPR009057">
    <property type="entry name" value="Homeodomain-like_sf"/>
</dbReference>
<evidence type="ECO:0000313" key="6">
    <source>
        <dbReference type="Proteomes" id="UP001152888"/>
    </source>
</evidence>
<gene>
    <name evidence="5" type="ORF">ACAOBT_LOCUS28579</name>
</gene>
<dbReference type="GO" id="GO:0003677">
    <property type="term" value="F:DNA binding"/>
    <property type="evidence" value="ECO:0007669"/>
    <property type="project" value="InterPro"/>
</dbReference>
<dbReference type="Proteomes" id="UP001152888">
    <property type="component" value="Unassembled WGS sequence"/>
</dbReference>
<dbReference type="GO" id="GO:0005634">
    <property type="term" value="C:nucleus"/>
    <property type="evidence" value="ECO:0007669"/>
    <property type="project" value="UniProtKB-SubCell"/>
</dbReference>
<evidence type="ECO:0000256" key="3">
    <source>
        <dbReference type="SAM" id="MobiDB-lite"/>
    </source>
</evidence>
<feature type="compositionally biased region" description="Basic and acidic residues" evidence="3">
    <location>
        <begin position="335"/>
        <end position="350"/>
    </location>
</feature>
<evidence type="ECO:0000256" key="1">
    <source>
        <dbReference type="ARBA" id="ARBA00004123"/>
    </source>
</evidence>
<protein>
    <recommendedName>
        <fullName evidence="4">HTH psq-type domain-containing protein</fullName>
    </recommendedName>
</protein>
<reference evidence="5" key="1">
    <citation type="submission" date="2022-03" db="EMBL/GenBank/DDBJ databases">
        <authorList>
            <person name="Sayadi A."/>
        </authorList>
    </citation>
    <scope>NUCLEOTIDE SEQUENCE</scope>
</reference>